<evidence type="ECO:0000313" key="2">
    <source>
        <dbReference type="EMBL" id="CAF9925133.1"/>
    </source>
</evidence>
<feature type="compositionally biased region" description="Basic and acidic residues" evidence="1">
    <location>
        <begin position="63"/>
        <end position="77"/>
    </location>
</feature>
<dbReference type="AlphaFoldDB" id="A0A8H3IN35"/>
<accession>A0A8H3IN35</accession>
<reference evidence="2" key="1">
    <citation type="submission" date="2021-03" db="EMBL/GenBank/DDBJ databases">
        <authorList>
            <person name="Tagirdzhanova G."/>
        </authorList>
    </citation>
    <scope>NUCLEOTIDE SEQUENCE</scope>
</reference>
<proteinExistence type="predicted"/>
<organism evidence="2 3">
    <name type="scientific">Heterodermia speciosa</name>
    <dbReference type="NCBI Taxonomy" id="116794"/>
    <lineage>
        <taxon>Eukaryota</taxon>
        <taxon>Fungi</taxon>
        <taxon>Dikarya</taxon>
        <taxon>Ascomycota</taxon>
        <taxon>Pezizomycotina</taxon>
        <taxon>Lecanoromycetes</taxon>
        <taxon>OSLEUM clade</taxon>
        <taxon>Lecanoromycetidae</taxon>
        <taxon>Caliciales</taxon>
        <taxon>Physciaceae</taxon>
        <taxon>Heterodermia</taxon>
    </lineage>
</organism>
<name>A0A8H3IN35_9LECA</name>
<feature type="compositionally biased region" description="Acidic residues" evidence="1">
    <location>
        <begin position="33"/>
        <end position="62"/>
    </location>
</feature>
<dbReference type="EMBL" id="CAJPDS010000037">
    <property type="protein sequence ID" value="CAF9925133.1"/>
    <property type="molecule type" value="Genomic_DNA"/>
</dbReference>
<keyword evidence="3" id="KW-1185">Reference proteome</keyword>
<sequence length="141" mass="16116">MGGLDESGLDEQNGTEDQLATEDESELSYQNEEVLDGEDDSEQAEPSESELDEDDLSEEESIDDRINKNTDCEEDEVRYQEWKTLPRSTFEDMDRSALLKMVGNKVEREIDRLDIQSTPWPGAVWFKIPSDRLNQCFADSG</sequence>
<comment type="caution">
    <text evidence="2">The sequence shown here is derived from an EMBL/GenBank/DDBJ whole genome shotgun (WGS) entry which is preliminary data.</text>
</comment>
<evidence type="ECO:0000313" key="3">
    <source>
        <dbReference type="Proteomes" id="UP000664521"/>
    </source>
</evidence>
<dbReference type="Proteomes" id="UP000664521">
    <property type="component" value="Unassembled WGS sequence"/>
</dbReference>
<protein>
    <submittedName>
        <fullName evidence="2">Uncharacterized protein</fullName>
    </submittedName>
</protein>
<gene>
    <name evidence="2" type="ORF">HETSPECPRED_005755</name>
</gene>
<evidence type="ECO:0000256" key="1">
    <source>
        <dbReference type="SAM" id="MobiDB-lite"/>
    </source>
</evidence>
<feature type="region of interest" description="Disordered" evidence="1">
    <location>
        <begin position="1"/>
        <end position="77"/>
    </location>
</feature>